<dbReference type="InterPro" id="IPR029058">
    <property type="entry name" value="AB_hydrolase_fold"/>
</dbReference>
<dbReference type="SUPFAM" id="SSF53474">
    <property type="entry name" value="alpha/beta-Hydrolases"/>
    <property type="match status" value="1"/>
</dbReference>
<dbReference type="InterPro" id="IPR050266">
    <property type="entry name" value="AB_hydrolase_sf"/>
</dbReference>
<dbReference type="InterPro" id="IPR000073">
    <property type="entry name" value="AB_hydrolase_1"/>
</dbReference>
<dbReference type="PANTHER" id="PTHR43798:SF33">
    <property type="entry name" value="HYDROLASE, PUTATIVE (AFU_ORTHOLOGUE AFUA_2G14860)-RELATED"/>
    <property type="match status" value="1"/>
</dbReference>
<feature type="domain" description="AB hydrolase-1" evidence="1">
    <location>
        <begin position="36"/>
        <end position="264"/>
    </location>
</feature>
<reference evidence="2 3" key="1">
    <citation type="submission" date="2018-03" db="EMBL/GenBank/DDBJ databases">
        <authorList>
            <person name="Keele B.F."/>
        </authorList>
    </citation>
    <scope>NUCLEOTIDE SEQUENCE [LARGE SCALE GENOMIC DNA]</scope>
    <source>
        <strain evidence="2 3">CeCT 8812</strain>
    </source>
</reference>
<keyword evidence="2" id="KW-0378">Hydrolase</keyword>
<name>A0A2R8AGF0_9RHOB</name>
<dbReference type="GO" id="GO:0016020">
    <property type="term" value="C:membrane"/>
    <property type="evidence" value="ECO:0007669"/>
    <property type="project" value="TreeGrafter"/>
</dbReference>
<accession>A0A2R8AGF0</accession>
<dbReference type="PRINTS" id="PR00111">
    <property type="entry name" value="ABHYDROLASE"/>
</dbReference>
<dbReference type="EC" id="3.1.1.24" evidence="2"/>
<dbReference type="Pfam" id="PF00561">
    <property type="entry name" value="Abhydrolase_1"/>
    <property type="match status" value="1"/>
</dbReference>
<dbReference type="Proteomes" id="UP000244932">
    <property type="component" value="Unassembled WGS sequence"/>
</dbReference>
<dbReference type="Gene3D" id="3.40.50.1820">
    <property type="entry name" value="alpha/beta hydrolase"/>
    <property type="match status" value="1"/>
</dbReference>
<keyword evidence="3" id="KW-1185">Reference proteome</keyword>
<dbReference type="EMBL" id="OMKW01000005">
    <property type="protein sequence ID" value="SPF31150.1"/>
    <property type="molecule type" value="Genomic_DNA"/>
</dbReference>
<evidence type="ECO:0000259" key="1">
    <source>
        <dbReference type="Pfam" id="PF00561"/>
    </source>
</evidence>
<sequence>MNAIPEFPTAVPVSYAVPTSLGRLHVVEYGHGPETIVLWPSIFTDHHIYDDLVATMGASHRFLLIDGPAHGQSEGGTDEFTMEDCAKAMGEVMDRFDLVAAIVGGTSWGGITAAHLALMSPARIKALVLMNTPMQINAAQPGLKARFIACGARWALKTAMFRNGVANSFFSDDVLAANASYANAFHTMLKTAQPASLAAAIQSVILRSSPLMPRMAELTVPTLVIAGKEDAMYPIAVQAEAALLAPNGHFEPIEGKHISVVERPKRVADALTRFIASEVAE</sequence>
<organism evidence="2 3">
    <name type="scientific">Pontivivens insulae</name>
    <dbReference type="NCBI Taxonomy" id="1639689"/>
    <lineage>
        <taxon>Bacteria</taxon>
        <taxon>Pseudomonadati</taxon>
        <taxon>Pseudomonadota</taxon>
        <taxon>Alphaproteobacteria</taxon>
        <taxon>Rhodobacterales</taxon>
        <taxon>Paracoccaceae</taxon>
        <taxon>Pontivivens</taxon>
    </lineage>
</organism>
<evidence type="ECO:0000313" key="2">
    <source>
        <dbReference type="EMBL" id="SPF31150.1"/>
    </source>
</evidence>
<dbReference type="AlphaFoldDB" id="A0A2R8AGF0"/>
<gene>
    <name evidence="2" type="primary">catD_2</name>
    <name evidence="2" type="ORF">POI8812_03501</name>
</gene>
<dbReference type="PRINTS" id="PR00412">
    <property type="entry name" value="EPOXHYDRLASE"/>
</dbReference>
<dbReference type="InterPro" id="IPR000639">
    <property type="entry name" value="Epox_hydrolase-like"/>
</dbReference>
<evidence type="ECO:0000313" key="3">
    <source>
        <dbReference type="Proteomes" id="UP000244932"/>
    </source>
</evidence>
<dbReference type="RefSeq" id="WP_108783865.1">
    <property type="nucleotide sequence ID" value="NZ_OMKW01000005.1"/>
</dbReference>
<protein>
    <submittedName>
        <fullName evidence="2">3-oxoadipate enol-lactonase 2</fullName>
        <ecNumber evidence="2">3.1.1.24</ecNumber>
    </submittedName>
</protein>
<proteinExistence type="predicted"/>
<dbReference type="OrthoDB" id="5491135at2"/>
<dbReference type="GO" id="GO:0047570">
    <property type="term" value="F:3-oxoadipate enol-lactonase activity"/>
    <property type="evidence" value="ECO:0007669"/>
    <property type="project" value="UniProtKB-EC"/>
</dbReference>
<dbReference type="PANTHER" id="PTHR43798">
    <property type="entry name" value="MONOACYLGLYCEROL LIPASE"/>
    <property type="match status" value="1"/>
</dbReference>